<reference evidence="3 4" key="1">
    <citation type="journal article" date="2017" name="Biotechnol. Biofuels">
        <title>Differential beta-glucosidase expression as a function of carbon source availability in Talaromyces amestolkiae: a genomic and proteomic approach.</title>
        <authorList>
            <person name="de Eugenio L.I."/>
            <person name="Mendez-Liter J.A."/>
            <person name="Nieto-Dominguez M."/>
            <person name="Alonso L."/>
            <person name="Gil-Munoz J."/>
            <person name="Barriuso J."/>
            <person name="Prieto A."/>
            <person name="Martinez M.J."/>
        </authorList>
    </citation>
    <scope>NUCLEOTIDE SEQUENCE [LARGE SCALE GENOMIC DNA]</scope>
    <source>
        <strain evidence="3 4">CIB</strain>
    </source>
</reference>
<dbReference type="EMBL" id="MIKG01000015">
    <property type="protein sequence ID" value="RAO71426.1"/>
    <property type="molecule type" value="Genomic_DNA"/>
</dbReference>
<evidence type="ECO:0000259" key="2">
    <source>
        <dbReference type="Pfam" id="PF12697"/>
    </source>
</evidence>
<comment type="caution">
    <text evidence="3">The sequence shown here is derived from an EMBL/GenBank/DDBJ whole genome shotgun (WGS) entry which is preliminary data.</text>
</comment>
<protein>
    <recommendedName>
        <fullName evidence="2">AB hydrolase-1 domain-containing protein</fullName>
    </recommendedName>
</protein>
<dbReference type="SUPFAM" id="SSF53474">
    <property type="entry name" value="alpha/beta-Hydrolases"/>
    <property type="match status" value="1"/>
</dbReference>
<dbReference type="OrthoDB" id="190201at2759"/>
<name>A0A364L6K3_TALAM</name>
<keyword evidence="4" id="KW-1185">Reference proteome</keyword>
<keyword evidence="1" id="KW-0732">Signal</keyword>
<dbReference type="Pfam" id="PF12697">
    <property type="entry name" value="Abhydrolase_6"/>
    <property type="match status" value="1"/>
</dbReference>
<evidence type="ECO:0000313" key="3">
    <source>
        <dbReference type="EMBL" id="RAO71426.1"/>
    </source>
</evidence>
<sequence>MKTFIFNVGAFAGCIAFASAASRVCQDYKIPLTVTSQNYIYDLPHFADNYDVVDWISNHGSRTASVDFHPLSSTLQNQTGSYTISATFCAPKDPKAAYKDTVLFATHGLNFDKRYWASEVQPENYSFVDYAINRGYSVFYYDRLGVGASSSVSGYTNQLPIQIEIATQLINSIKSGKYTMSVGKPASLVVVGHSFGSSISAGAVVANPGICDALILTGFSYNGSNPSGFIEAAQPRIASSVDRRWRSLDTGYLLPVDIYSGVNTFFKKPDYNLDVVRYADSIKQPLGLVEFLTVASGDLSPTEFTGKAMVITGQYDFIYCTGQCDDVIEYPAADVFAKAKEFKAISYPGAGHGLNFALNATGAYAEIFDFLEQ</sequence>
<evidence type="ECO:0000313" key="4">
    <source>
        <dbReference type="Proteomes" id="UP000249363"/>
    </source>
</evidence>
<feature type="domain" description="AB hydrolase-1" evidence="2">
    <location>
        <begin position="103"/>
        <end position="356"/>
    </location>
</feature>
<organism evidence="3 4">
    <name type="scientific">Talaromyces amestolkiae</name>
    <dbReference type="NCBI Taxonomy" id="1196081"/>
    <lineage>
        <taxon>Eukaryota</taxon>
        <taxon>Fungi</taxon>
        <taxon>Dikarya</taxon>
        <taxon>Ascomycota</taxon>
        <taxon>Pezizomycotina</taxon>
        <taxon>Eurotiomycetes</taxon>
        <taxon>Eurotiomycetidae</taxon>
        <taxon>Eurotiales</taxon>
        <taxon>Trichocomaceae</taxon>
        <taxon>Talaromyces</taxon>
        <taxon>Talaromyces sect. Talaromyces</taxon>
    </lineage>
</organism>
<dbReference type="InterPro" id="IPR029058">
    <property type="entry name" value="AB_hydrolase_fold"/>
</dbReference>
<dbReference type="RefSeq" id="XP_040735941.1">
    <property type="nucleotide sequence ID" value="XM_040880133.1"/>
</dbReference>
<dbReference type="STRING" id="1196081.A0A364L6K3"/>
<evidence type="ECO:0000256" key="1">
    <source>
        <dbReference type="SAM" id="SignalP"/>
    </source>
</evidence>
<dbReference type="AlphaFoldDB" id="A0A364L6K3"/>
<dbReference type="InterPro" id="IPR000073">
    <property type="entry name" value="AB_hydrolase_1"/>
</dbReference>
<feature type="signal peptide" evidence="1">
    <location>
        <begin position="1"/>
        <end position="20"/>
    </location>
</feature>
<dbReference type="Gene3D" id="3.40.50.1820">
    <property type="entry name" value="alpha/beta hydrolase"/>
    <property type="match status" value="1"/>
</dbReference>
<feature type="chain" id="PRO_5016793084" description="AB hydrolase-1 domain-containing protein" evidence="1">
    <location>
        <begin position="21"/>
        <end position="373"/>
    </location>
</feature>
<gene>
    <name evidence="3" type="ORF">BHQ10_007438</name>
</gene>
<dbReference type="Proteomes" id="UP000249363">
    <property type="component" value="Unassembled WGS sequence"/>
</dbReference>
<dbReference type="GeneID" id="63796653"/>
<proteinExistence type="predicted"/>
<accession>A0A364L6K3</accession>